<name>A0A9Q1QE40_9CARY</name>
<protein>
    <submittedName>
        <fullName evidence="1">Uncharacterized protein</fullName>
    </submittedName>
</protein>
<proteinExistence type="predicted"/>
<evidence type="ECO:0000313" key="2">
    <source>
        <dbReference type="Proteomes" id="UP001153076"/>
    </source>
</evidence>
<accession>A0A9Q1QE40</accession>
<gene>
    <name evidence="1" type="ORF">Cgig2_006307</name>
</gene>
<dbReference type="EMBL" id="JAKOGI010000255">
    <property type="protein sequence ID" value="KAJ8438389.1"/>
    <property type="molecule type" value="Genomic_DNA"/>
</dbReference>
<reference evidence="1" key="1">
    <citation type="submission" date="2022-04" db="EMBL/GenBank/DDBJ databases">
        <title>Carnegiea gigantea Genome sequencing and assembly v2.</title>
        <authorList>
            <person name="Copetti D."/>
            <person name="Sanderson M.J."/>
            <person name="Burquez A."/>
            <person name="Wojciechowski M.F."/>
        </authorList>
    </citation>
    <scope>NUCLEOTIDE SEQUENCE</scope>
    <source>
        <strain evidence="1">SGP5-SGP5p</strain>
        <tissue evidence="1">Aerial part</tissue>
    </source>
</reference>
<dbReference type="AlphaFoldDB" id="A0A9Q1QE40"/>
<evidence type="ECO:0000313" key="1">
    <source>
        <dbReference type="EMBL" id="KAJ8438389.1"/>
    </source>
</evidence>
<sequence length="304" mass="34810">MEMNLFPNFSSIEQVAEYIRDHFQWALRDPLPPCPRPLLSDYMASALASTLGWQRDDAAKLGHTKAGLGPYGGLFTHAAHIPEMVQAIYYAMVINDVVERRLIRREIGESLMLDLQKLRWDIIEAWLLSIDDKLKDTQVPRLVETMYNPRLHLAVTSRLRDAAPYLAMRSNIKIPLPLYVPLIRGRREEKKKKMVHFSNFTSTEMGVEYVRETFRWLLRETSAQCPRPLPEDHLILCPRFGLGMATQYAQDSNIPEMVQTIFYAMVVNEFENVEHRLGGARTLCLVNPPIDLTSSGNPAKASDK</sequence>
<organism evidence="1 2">
    <name type="scientific">Carnegiea gigantea</name>
    <dbReference type="NCBI Taxonomy" id="171969"/>
    <lineage>
        <taxon>Eukaryota</taxon>
        <taxon>Viridiplantae</taxon>
        <taxon>Streptophyta</taxon>
        <taxon>Embryophyta</taxon>
        <taxon>Tracheophyta</taxon>
        <taxon>Spermatophyta</taxon>
        <taxon>Magnoliopsida</taxon>
        <taxon>eudicotyledons</taxon>
        <taxon>Gunneridae</taxon>
        <taxon>Pentapetalae</taxon>
        <taxon>Caryophyllales</taxon>
        <taxon>Cactineae</taxon>
        <taxon>Cactaceae</taxon>
        <taxon>Cactoideae</taxon>
        <taxon>Echinocereeae</taxon>
        <taxon>Carnegiea</taxon>
    </lineage>
</organism>
<keyword evidence="2" id="KW-1185">Reference proteome</keyword>
<dbReference type="Proteomes" id="UP001153076">
    <property type="component" value="Unassembled WGS sequence"/>
</dbReference>
<comment type="caution">
    <text evidence="1">The sequence shown here is derived from an EMBL/GenBank/DDBJ whole genome shotgun (WGS) entry which is preliminary data.</text>
</comment>